<name>A0AAD7SH23_9TELE</name>
<evidence type="ECO:0000313" key="3">
    <source>
        <dbReference type="Proteomes" id="UP001221898"/>
    </source>
</evidence>
<sequence length="121" mass="13246">MPSDTTRFRLKSSALRNSGGAPKRSSEDDALCAPRREAGRRPQACLRCPEGPRSPRDARWARGERVTPRREGGIPSCCGTLPAQFLGGAGALLLFPVRLVCRSEGCNYRDVRGARRGENTY</sequence>
<organism evidence="2 3">
    <name type="scientific">Aldrovandia affinis</name>
    <dbReference type="NCBI Taxonomy" id="143900"/>
    <lineage>
        <taxon>Eukaryota</taxon>
        <taxon>Metazoa</taxon>
        <taxon>Chordata</taxon>
        <taxon>Craniata</taxon>
        <taxon>Vertebrata</taxon>
        <taxon>Euteleostomi</taxon>
        <taxon>Actinopterygii</taxon>
        <taxon>Neopterygii</taxon>
        <taxon>Teleostei</taxon>
        <taxon>Notacanthiformes</taxon>
        <taxon>Halosauridae</taxon>
        <taxon>Aldrovandia</taxon>
    </lineage>
</organism>
<feature type="compositionally biased region" description="Basic and acidic residues" evidence="1">
    <location>
        <begin position="53"/>
        <end position="72"/>
    </location>
</feature>
<evidence type="ECO:0000313" key="2">
    <source>
        <dbReference type="EMBL" id="KAJ8402142.1"/>
    </source>
</evidence>
<proteinExistence type="predicted"/>
<feature type="region of interest" description="Disordered" evidence="1">
    <location>
        <begin position="1"/>
        <end position="73"/>
    </location>
</feature>
<evidence type="ECO:0000256" key="1">
    <source>
        <dbReference type="SAM" id="MobiDB-lite"/>
    </source>
</evidence>
<protein>
    <submittedName>
        <fullName evidence="2">Uncharacterized protein</fullName>
    </submittedName>
</protein>
<dbReference type="Proteomes" id="UP001221898">
    <property type="component" value="Unassembled WGS sequence"/>
</dbReference>
<reference evidence="2" key="1">
    <citation type="journal article" date="2023" name="Science">
        <title>Genome structures resolve the early diversification of teleost fishes.</title>
        <authorList>
            <person name="Parey E."/>
            <person name="Louis A."/>
            <person name="Montfort J."/>
            <person name="Bouchez O."/>
            <person name="Roques C."/>
            <person name="Iampietro C."/>
            <person name="Lluch J."/>
            <person name="Castinel A."/>
            <person name="Donnadieu C."/>
            <person name="Desvignes T."/>
            <person name="Floi Bucao C."/>
            <person name="Jouanno E."/>
            <person name="Wen M."/>
            <person name="Mejri S."/>
            <person name="Dirks R."/>
            <person name="Jansen H."/>
            <person name="Henkel C."/>
            <person name="Chen W.J."/>
            <person name="Zahm M."/>
            <person name="Cabau C."/>
            <person name="Klopp C."/>
            <person name="Thompson A.W."/>
            <person name="Robinson-Rechavi M."/>
            <person name="Braasch I."/>
            <person name="Lecointre G."/>
            <person name="Bobe J."/>
            <person name="Postlethwait J.H."/>
            <person name="Berthelot C."/>
            <person name="Roest Crollius H."/>
            <person name="Guiguen Y."/>
        </authorList>
    </citation>
    <scope>NUCLEOTIDE SEQUENCE</scope>
    <source>
        <strain evidence="2">NC1722</strain>
    </source>
</reference>
<comment type="caution">
    <text evidence="2">The sequence shown here is derived from an EMBL/GenBank/DDBJ whole genome shotgun (WGS) entry which is preliminary data.</text>
</comment>
<keyword evidence="3" id="KW-1185">Reference proteome</keyword>
<dbReference type="EMBL" id="JAINUG010000065">
    <property type="protein sequence ID" value="KAJ8402142.1"/>
    <property type="molecule type" value="Genomic_DNA"/>
</dbReference>
<gene>
    <name evidence="2" type="ORF">AAFF_G00370070</name>
</gene>
<dbReference type="AlphaFoldDB" id="A0AAD7SH23"/>
<accession>A0AAD7SH23</accession>